<gene>
    <name evidence="2" type="ORF">MEDL_24975</name>
</gene>
<dbReference type="Gene3D" id="3.40.50.300">
    <property type="entry name" value="P-loop containing nucleotide triphosphate hydrolases"/>
    <property type="match status" value="1"/>
</dbReference>
<dbReference type="EMBL" id="CAJPWZ010001247">
    <property type="protein sequence ID" value="CAG2210916.1"/>
    <property type="molecule type" value="Genomic_DNA"/>
</dbReference>
<proteinExistence type="predicted"/>
<sequence length="230" mass="27321">MSEFGKIYNSLKHYEKKKVVFGLTIRVGRFEPGLTETLKNIFQEKGIGKHLQRKTFLVFTNVDELENDEDCYRDGFIEWLRNTRDLVLLIASYDLDYCVVQNRQSGDKRVQQAKKLLQEMKRKLQKDNQEDTWYHFVNNKSVEDMLCSTCFKDDENYKDIEFVKRLHQNVNITYCHFVSMIDRLHRKKDEADQIDMIFEALTENGAFITPSDVGQVKRIIRRKNCNCNIL</sequence>
<evidence type="ECO:0000256" key="1">
    <source>
        <dbReference type="SAM" id="Coils"/>
    </source>
</evidence>
<dbReference type="AlphaFoldDB" id="A0A8S3RR00"/>
<name>A0A8S3RR00_MYTED</name>
<dbReference type="Proteomes" id="UP000683360">
    <property type="component" value="Unassembled WGS sequence"/>
</dbReference>
<evidence type="ECO:0000313" key="3">
    <source>
        <dbReference type="Proteomes" id="UP000683360"/>
    </source>
</evidence>
<protein>
    <recommendedName>
        <fullName evidence="4">AIG1-type G domain-containing protein</fullName>
    </recommendedName>
</protein>
<keyword evidence="3" id="KW-1185">Reference proteome</keyword>
<comment type="caution">
    <text evidence="2">The sequence shown here is derived from an EMBL/GenBank/DDBJ whole genome shotgun (WGS) entry which is preliminary data.</text>
</comment>
<keyword evidence="1" id="KW-0175">Coiled coil</keyword>
<reference evidence="2" key="1">
    <citation type="submission" date="2021-03" db="EMBL/GenBank/DDBJ databases">
        <authorList>
            <person name="Bekaert M."/>
        </authorList>
    </citation>
    <scope>NUCLEOTIDE SEQUENCE</scope>
</reference>
<dbReference type="InterPro" id="IPR027417">
    <property type="entry name" value="P-loop_NTPase"/>
</dbReference>
<dbReference type="OrthoDB" id="10529352at2759"/>
<accession>A0A8S3RR00</accession>
<organism evidence="2 3">
    <name type="scientific">Mytilus edulis</name>
    <name type="common">Blue mussel</name>
    <dbReference type="NCBI Taxonomy" id="6550"/>
    <lineage>
        <taxon>Eukaryota</taxon>
        <taxon>Metazoa</taxon>
        <taxon>Spiralia</taxon>
        <taxon>Lophotrochozoa</taxon>
        <taxon>Mollusca</taxon>
        <taxon>Bivalvia</taxon>
        <taxon>Autobranchia</taxon>
        <taxon>Pteriomorphia</taxon>
        <taxon>Mytilida</taxon>
        <taxon>Mytiloidea</taxon>
        <taxon>Mytilidae</taxon>
        <taxon>Mytilinae</taxon>
        <taxon>Mytilus</taxon>
    </lineage>
</organism>
<feature type="coiled-coil region" evidence="1">
    <location>
        <begin position="103"/>
        <end position="130"/>
    </location>
</feature>
<evidence type="ECO:0008006" key="4">
    <source>
        <dbReference type="Google" id="ProtNLM"/>
    </source>
</evidence>
<evidence type="ECO:0000313" key="2">
    <source>
        <dbReference type="EMBL" id="CAG2210916.1"/>
    </source>
</evidence>